<reference evidence="8 9" key="1">
    <citation type="journal article" date="2020" name="Microorganisms">
        <title>Osmotic Adaptation and Compatible Solute Biosynthesis of Phototrophic Bacteria as Revealed from Genome Analyses.</title>
        <authorList>
            <person name="Imhoff J.F."/>
            <person name="Rahn T."/>
            <person name="Kunzel S."/>
            <person name="Keller A."/>
            <person name="Neulinger S.C."/>
        </authorList>
    </citation>
    <scope>NUCLEOTIDE SEQUENCE [LARGE SCALE GENOMIC DNA]</scope>
    <source>
        <strain evidence="8 9">DSM 15116</strain>
    </source>
</reference>
<organism evidence="8 9">
    <name type="scientific">Halorhodospira neutriphila</name>
    <dbReference type="NCBI Taxonomy" id="168379"/>
    <lineage>
        <taxon>Bacteria</taxon>
        <taxon>Pseudomonadati</taxon>
        <taxon>Pseudomonadota</taxon>
        <taxon>Gammaproteobacteria</taxon>
        <taxon>Chromatiales</taxon>
        <taxon>Ectothiorhodospiraceae</taxon>
        <taxon>Halorhodospira</taxon>
    </lineage>
</organism>
<keyword evidence="5" id="KW-0175">Coiled coil</keyword>
<dbReference type="GO" id="GO:0034220">
    <property type="term" value="P:monoatomic ion transmembrane transport"/>
    <property type="evidence" value="ECO:0007669"/>
    <property type="project" value="UniProtKB-KW"/>
</dbReference>
<dbReference type="InterPro" id="IPR027359">
    <property type="entry name" value="Volt_channel_dom_sf"/>
</dbReference>
<dbReference type="Proteomes" id="UP000738126">
    <property type="component" value="Unassembled WGS sequence"/>
</dbReference>
<keyword evidence="2 6" id="KW-0812">Transmembrane</keyword>
<dbReference type="InterPro" id="IPR043203">
    <property type="entry name" value="VGCC_Ca_Na"/>
</dbReference>
<evidence type="ECO:0000313" key="8">
    <source>
        <dbReference type="EMBL" id="MBK1725991.1"/>
    </source>
</evidence>
<evidence type="ECO:0000256" key="5">
    <source>
        <dbReference type="SAM" id="Coils"/>
    </source>
</evidence>
<dbReference type="EMBL" id="NRSH01000018">
    <property type="protein sequence ID" value="MBK1725991.1"/>
    <property type="molecule type" value="Genomic_DNA"/>
</dbReference>
<dbReference type="RefSeq" id="WP_200256646.1">
    <property type="nucleotide sequence ID" value="NZ_NRSH01000018.1"/>
</dbReference>
<keyword evidence="4 6" id="KW-0472">Membrane</keyword>
<keyword evidence="9" id="KW-1185">Reference proteome</keyword>
<evidence type="ECO:0000259" key="7">
    <source>
        <dbReference type="Pfam" id="PF00520"/>
    </source>
</evidence>
<keyword evidence="3 6" id="KW-1133">Transmembrane helix</keyword>
<evidence type="ECO:0000256" key="3">
    <source>
        <dbReference type="ARBA" id="ARBA00022989"/>
    </source>
</evidence>
<feature type="transmembrane region" description="Helical" evidence="6">
    <location>
        <begin position="29"/>
        <end position="49"/>
    </location>
</feature>
<keyword evidence="8" id="KW-0406">Ion transport</keyword>
<dbReference type="Gene3D" id="1.20.120.350">
    <property type="entry name" value="Voltage-gated potassium channels. Chain C"/>
    <property type="match status" value="1"/>
</dbReference>
<dbReference type="InterPro" id="IPR005821">
    <property type="entry name" value="Ion_trans_dom"/>
</dbReference>
<dbReference type="Gene3D" id="1.10.287.70">
    <property type="match status" value="1"/>
</dbReference>
<feature type="transmembrane region" description="Helical" evidence="6">
    <location>
        <begin position="61"/>
        <end position="83"/>
    </location>
</feature>
<dbReference type="PANTHER" id="PTHR10037:SF62">
    <property type="entry name" value="SODIUM CHANNEL PROTEIN 60E"/>
    <property type="match status" value="1"/>
</dbReference>
<dbReference type="PANTHER" id="PTHR10037">
    <property type="entry name" value="VOLTAGE-GATED CATION CHANNEL CALCIUM AND SODIUM"/>
    <property type="match status" value="1"/>
</dbReference>
<evidence type="ECO:0000256" key="2">
    <source>
        <dbReference type="ARBA" id="ARBA00022692"/>
    </source>
</evidence>
<comment type="subcellular location">
    <subcellularLocation>
        <location evidence="1">Membrane</location>
        <topology evidence="1">Multi-pass membrane protein</topology>
    </subcellularLocation>
</comment>
<keyword evidence="8" id="KW-0813">Transport</keyword>
<keyword evidence="8" id="KW-0407">Ion channel</keyword>
<dbReference type="SUPFAM" id="SSF81324">
    <property type="entry name" value="Voltage-gated potassium channels"/>
    <property type="match status" value="1"/>
</dbReference>
<feature type="coiled-coil region" evidence="5">
    <location>
        <begin position="261"/>
        <end position="288"/>
    </location>
</feature>
<gene>
    <name evidence="8" type="ORF">CKO13_02935</name>
</gene>
<evidence type="ECO:0000256" key="6">
    <source>
        <dbReference type="SAM" id="Phobius"/>
    </source>
</evidence>
<evidence type="ECO:0000256" key="4">
    <source>
        <dbReference type="ARBA" id="ARBA00023136"/>
    </source>
</evidence>
<accession>A0ABS1E2K0</accession>
<protein>
    <submittedName>
        <fullName evidence="8">Voltage-gated sodium channel</fullName>
    </submittedName>
</protein>
<dbReference type="Pfam" id="PF00520">
    <property type="entry name" value="Ion_trans"/>
    <property type="match status" value="1"/>
</dbReference>
<feature type="transmembrane region" description="Helical" evidence="6">
    <location>
        <begin position="143"/>
        <end position="164"/>
    </location>
</feature>
<feature type="transmembrane region" description="Helical" evidence="6">
    <location>
        <begin position="212"/>
        <end position="235"/>
    </location>
</feature>
<sequence length="297" mass="33145">MPSVNEAQGETSRFPDSWRGRLQALVSAAWFQNTVIAVITLNGATLGLATSEEIVAWSRGLIPLANQLILAFFVVEVTLRIIAWGRDFFRSAWGWLDFVVVGISLVPNGGAYSVLRALRILRLLRLFSYVPQLRMVVESLMRALPGIGWVGMLLLMVFYIFAVMGTELYGEAFPQWFGSIGTSMYTLFQIMTLESWSEAIARPVMAEYTGAWLYFITFILASAFTVLNLFIGIIVDSMQQMHADESATREAASEQKAHDEREALVQHIEQLHAKIDRLEQRLAQGDGAGHGGRKDPP</sequence>
<proteinExistence type="predicted"/>
<evidence type="ECO:0000313" key="9">
    <source>
        <dbReference type="Proteomes" id="UP000738126"/>
    </source>
</evidence>
<evidence type="ECO:0000256" key="1">
    <source>
        <dbReference type="ARBA" id="ARBA00004141"/>
    </source>
</evidence>
<feature type="transmembrane region" description="Helical" evidence="6">
    <location>
        <begin position="95"/>
        <end position="115"/>
    </location>
</feature>
<feature type="domain" description="Ion transport" evidence="7">
    <location>
        <begin position="29"/>
        <end position="245"/>
    </location>
</feature>
<comment type="caution">
    <text evidence="8">The sequence shown here is derived from an EMBL/GenBank/DDBJ whole genome shotgun (WGS) entry which is preliminary data.</text>
</comment>
<name>A0ABS1E2K0_9GAMM</name>